<feature type="transmembrane region" description="Helical" evidence="4">
    <location>
        <begin position="508"/>
        <end position="529"/>
    </location>
</feature>
<feature type="transmembrane region" description="Helical" evidence="4">
    <location>
        <begin position="353"/>
        <end position="376"/>
    </location>
</feature>
<comment type="subcellular location">
    <subcellularLocation>
        <location evidence="1">Membrane</location>
        <topology evidence="1">Multi-pass membrane protein</topology>
    </subcellularLocation>
</comment>
<evidence type="ECO:0000313" key="6">
    <source>
        <dbReference type="EMBL" id="POY69980.1"/>
    </source>
</evidence>
<dbReference type="SUPFAM" id="SSF103473">
    <property type="entry name" value="MFS general substrate transporter"/>
    <property type="match status" value="1"/>
</dbReference>
<dbReference type="GO" id="GO:0022857">
    <property type="term" value="F:transmembrane transporter activity"/>
    <property type="evidence" value="ECO:0007669"/>
    <property type="project" value="InterPro"/>
</dbReference>
<dbReference type="PROSITE" id="PS50850">
    <property type="entry name" value="MFS"/>
    <property type="match status" value="1"/>
</dbReference>
<feature type="transmembrane region" description="Helical" evidence="4">
    <location>
        <begin position="213"/>
        <end position="238"/>
    </location>
</feature>
<dbReference type="PANTHER" id="PTHR11360:SF234">
    <property type="entry name" value="MFS-TYPE TRANSPORTER DBAD-RELATED"/>
    <property type="match status" value="1"/>
</dbReference>
<dbReference type="Pfam" id="PF07690">
    <property type="entry name" value="MFS_1"/>
    <property type="match status" value="1"/>
</dbReference>
<dbReference type="InterPro" id="IPR011701">
    <property type="entry name" value="MFS"/>
</dbReference>
<dbReference type="InterPro" id="IPR050327">
    <property type="entry name" value="Proton-linked_MCT"/>
</dbReference>
<keyword evidence="4" id="KW-0812">Transmembrane</keyword>
<feature type="transmembrane region" description="Helical" evidence="4">
    <location>
        <begin position="271"/>
        <end position="291"/>
    </location>
</feature>
<evidence type="ECO:0000256" key="4">
    <source>
        <dbReference type="SAM" id="Phobius"/>
    </source>
</evidence>
<dbReference type="Gene3D" id="1.20.1250.20">
    <property type="entry name" value="MFS general substrate transporter like domains"/>
    <property type="match status" value="2"/>
</dbReference>
<dbReference type="OrthoDB" id="6499973at2759"/>
<evidence type="ECO:0000256" key="2">
    <source>
        <dbReference type="ARBA" id="ARBA00006727"/>
    </source>
</evidence>
<feature type="transmembrane region" description="Helical" evidence="4">
    <location>
        <begin position="382"/>
        <end position="402"/>
    </location>
</feature>
<feature type="transmembrane region" description="Helical" evidence="4">
    <location>
        <begin position="441"/>
        <end position="468"/>
    </location>
</feature>
<reference evidence="6 7" key="1">
    <citation type="journal article" date="2018" name="Front. Microbiol.">
        <title>Prospects for Fungal Bioremediation of Acidic Radioactive Waste Sites: Characterization and Genome Sequence of Rhodotorula taiwanensis MD1149.</title>
        <authorList>
            <person name="Tkavc R."/>
            <person name="Matrosova V.Y."/>
            <person name="Grichenko O.E."/>
            <person name="Gostincar C."/>
            <person name="Volpe R.P."/>
            <person name="Klimenkova P."/>
            <person name="Gaidamakova E.K."/>
            <person name="Zhou C.E."/>
            <person name="Stewart B.J."/>
            <person name="Lyman M.G."/>
            <person name="Malfatti S.A."/>
            <person name="Rubinfeld B."/>
            <person name="Courtot M."/>
            <person name="Singh J."/>
            <person name="Dalgard C.L."/>
            <person name="Hamilton T."/>
            <person name="Frey K.G."/>
            <person name="Gunde-Cimerman N."/>
            <person name="Dugan L."/>
            <person name="Daly M.J."/>
        </authorList>
    </citation>
    <scope>NUCLEOTIDE SEQUENCE [LARGE SCALE GENOMIC DNA]</scope>
    <source>
        <strain evidence="6 7">MD1149</strain>
    </source>
</reference>
<dbReference type="PANTHER" id="PTHR11360">
    <property type="entry name" value="MONOCARBOXYLATE TRANSPORTER"/>
    <property type="match status" value="1"/>
</dbReference>
<keyword evidence="4" id="KW-1133">Transmembrane helix</keyword>
<evidence type="ECO:0000259" key="5">
    <source>
        <dbReference type="PROSITE" id="PS50850"/>
    </source>
</evidence>
<feature type="transmembrane region" description="Helical" evidence="4">
    <location>
        <begin position="184"/>
        <end position="206"/>
    </location>
</feature>
<dbReference type="EMBL" id="PJQD01000156">
    <property type="protein sequence ID" value="POY69980.1"/>
    <property type="molecule type" value="Genomic_DNA"/>
</dbReference>
<evidence type="ECO:0000256" key="3">
    <source>
        <dbReference type="SAM" id="MobiDB-lite"/>
    </source>
</evidence>
<feature type="transmembrane region" description="Helical" evidence="4">
    <location>
        <begin position="303"/>
        <end position="322"/>
    </location>
</feature>
<dbReference type="AlphaFoldDB" id="A0A2S5AZL5"/>
<comment type="similarity">
    <text evidence="2">Belongs to the major facilitator superfamily. Monocarboxylate porter (TC 2.A.1.13) family.</text>
</comment>
<gene>
    <name evidence="6" type="ORF">BMF94_7024</name>
</gene>
<protein>
    <recommendedName>
        <fullName evidence="5">Major facilitator superfamily (MFS) profile domain-containing protein</fullName>
    </recommendedName>
</protein>
<feature type="domain" description="Major facilitator superfamily (MFS) profile" evidence="5">
    <location>
        <begin position="142"/>
        <end position="534"/>
    </location>
</feature>
<comment type="caution">
    <text evidence="6">The sequence shown here is derived from an EMBL/GenBank/DDBJ whole genome shotgun (WGS) entry which is preliminary data.</text>
</comment>
<feature type="transmembrane region" description="Helical" evidence="4">
    <location>
        <begin position="244"/>
        <end position="264"/>
    </location>
</feature>
<organism evidence="6 7">
    <name type="scientific">Rhodotorula taiwanensis</name>
    <dbReference type="NCBI Taxonomy" id="741276"/>
    <lineage>
        <taxon>Eukaryota</taxon>
        <taxon>Fungi</taxon>
        <taxon>Dikarya</taxon>
        <taxon>Basidiomycota</taxon>
        <taxon>Pucciniomycotina</taxon>
        <taxon>Microbotryomycetes</taxon>
        <taxon>Sporidiobolales</taxon>
        <taxon>Sporidiobolaceae</taxon>
        <taxon>Rhodotorula</taxon>
    </lineage>
</organism>
<feature type="transmembrane region" description="Helical" evidence="4">
    <location>
        <begin position="480"/>
        <end position="502"/>
    </location>
</feature>
<keyword evidence="4" id="KW-0472">Membrane</keyword>
<evidence type="ECO:0000256" key="1">
    <source>
        <dbReference type="ARBA" id="ARBA00004141"/>
    </source>
</evidence>
<dbReference type="CDD" id="cd17352">
    <property type="entry name" value="MFS_MCT_SLC16"/>
    <property type="match status" value="1"/>
</dbReference>
<accession>A0A2S5AZL5</accession>
<proteinExistence type="inferred from homology"/>
<dbReference type="InterPro" id="IPR020846">
    <property type="entry name" value="MFS_dom"/>
</dbReference>
<sequence>MPSPYTTPIRHDDDECYPNRPQTPGDEIESEAPTRVNSPSPSSPTSTVNLSLSGSTPAPSRPLSFIDSLESLEGPTRVGSPEGSIYEGKEKNKVFLDDVAAAVVLGKGADLEKGTSTLSEKQYEDTADAPVTEDEFPEGGLRAWLALVGSTSVLLSTFGFSNSFGSLLQYYKVHQLRDYAPSDISWIGSLHLFLTFASALYSGILFDAGWFRYQLAIGSIGWLLGIFALSFATTFWQILLAQSVTMGLSLGLMFSPCLSILGTYFRRKRGLVVGIAASGTAVGAVLFPVLLGQLFEKKGFATAIRAAGFLMLALLIVANLTIRQRVVPKKAQSATVEKPSTSTILRRIVKDPAAWIVMLGVFGVYVGCFIPLFYVVSYAKQYSSNAALATYSLSIINALAFFSRIGSGMVADRLGVFNTAIPLAGAVAVLSYGMIGATSTAGLAVFLVLFGIAQGGWISVSAALFMSLTNDVSELGLRSGIGFLFVALATLIGSPIAGALLVATDGSYVAALCFGGSMALLGSLCLVIGRGYQVRRKSSQRV</sequence>
<dbReference type="GO" id="GO:0016020">
    <property type="term" value="C:membrane"/>
    <property type="evidence" value="ECO:0007669"/>
    <property type="project" value="UniProtKB-SubCell"/>
</dbReference>
<feature type="region of interest" description="Disordered" evidence="3">
    <location>
        <begin position="1"/>
        <end position="63"/>
    </location>
</feature>
<evidence type="ECO:0000313" key="7">
    <source>
        <dbReference type="Proteomes" id="UP000237144"/>
    </source>
</evidence>
<feature type="transmembrane region" description="Helical" evidence="4">
    <location>
        <begin position="143"/>
        <end position="164"/>
    </location>
</feature>
<name>A0A2S5AZL5_9BASI</name>
<dbReference type="InterPro" id="IPR036259">
    <property type="entry name" value="MFS_trans_sf"/>
</dbReference>
<keyword evidence="7" id="KW-1185">Reference proteome</keyword>
<dbReference type="Proteomes" id="UP000237144">
    <property type="component" value="Unassembled WGS sequence"/>
</dbReference>
<feature type="compositionally biased region" description="Low complexity" evidence="3">
    <location>
        <begin position="36"/>
        <end position="53"/>
    </location>
</feature>
<feature type="transmembrane region" description="Helical" evidence="4">
    <location>
        <begin position="414"/>
        <end position="435"/>
    </location>
</feature>